<dbReference type="Pfam" id="PF00258">
    <property type="entry name" value="Flavodoxin_1"/>
    <property type="match status" value="1"/>
</dbReference>
<dbReference type="Gene3D" id="3.40.50.360">
    <property type="match status" value="1"/>
</dbReference>
<keyword evidence="2" id="KW-0285">Flavoprotein</keyword>
<feature type="domain" description="Flavodoxin-like" evidence="4">
    <location>
        <begin position="1"/>
        <end position="131"/>
    </location>
</feature>
<accession>A0ABQ1RIP3</accession>
<keyword evidence="6" id="KW-1185">Reference proteome</keyword>
<dbReference type="EMBL" id="BMGJ01000012">
    <property type="protein sequence ID" value="GGD71782.1"/>
    <property type="molecule type" value="Genomic_DNA"/>
</dbReference>
<reference evidence="6" key="1">
    <citation type="journal article" date="2019" name="Int. J. Syst. Evol. Microbiol.">
        <title>The Global Catalogue of Microorganisms (GCM) 10K type strain sequencing project: providing services to taxonomists for standard genome sequencing and annotation.</title>
        <authorList>
            <consortium name="The Broad Institute Genomics Platform"/>
            <consortium name="The Broad Institute Genome Sequencing Center for Infectious Disease"/>
            <person name="Wu L."/>
            <person name="Ma J."/>
        </authorList>
    </citation>
    <scope>NUCLEOTIDE SEQUENCE [LARGE SCALE GENOMIC DNA]</scope>
    <source>
        <strain evidence="6">CGMCC 1.12923</strain>
    </source>
</reference>
<organism evidence="5 6">
    <name type="scientific">Lacimicrobium alkaliphilum</name>
    <dbReference type="NCBI Taxonomy" id="1526571"/>
    <lineage>
        <taxon>Bacteria</taxon>
        <taxon>Pseudomonadati</taxon>
        <taxon>Pseudomonadota</taxon>
        <taxon>Gammaproteobacteria</taxon>
        <taxon>Alteromonadales</taxon>
        <taxon>Alteromonadaceae</taxon>
        <taxon>Lacimicrobium</taxon>
    </lineage>
</organism>
<proteinExistence type="predicted"/>
<protein>
    <submittedName>
        <fullName evidence="5">FMN-binding protein MioC</fullName>
    </submittedName>
</protein>
<dbReference type="InterPro" id="IPR008254">
    <property type="entry name" value="Flavodoxin/NO_synth"/>
</dbReference>
<dbReference type="InterPro" id="IPR029039">
    <property type="entry name" value="Flavoprotein-like_sf"/>
</dbReference>
<dbReference type="PANTHER" id="PTHR19384">
    <property type="entry name" value="NITRIC OXIDE SYNTHASE-RELATED"/>
    <property type="match status" value="1"/>
</dbReference>
<dbReference type="SUPFAM" id="SSF52218">
    <property type="entry name" value="Flavoproteins"/>
    <property type="match status" value="1"/>
</dbReference>
<evidence type="ECO:0000313" key="5">
    <source>
        <dbReference type="EMBL" id="GGD71782.1"/>
    </source>
</evidence>
<evidence type="ECO:0000256" key="3">
    <source>
        <dbReference type="ARBA" id="ARBA00022643"/>
    </source>
</evidence>
<dbReference type="PROSITE" id="PS50902">
    <property type="entry name" value="FLAVODOXIN_LIKE"/>
    <property type="match status" value="1"/>
</dbReference>
<evidence type="ECO:0000259" key="4">
    <source>
        <dbReference type="PROSITE" id="PS50902"/>
    </source>
</evidence>
<comment type="cofactor">
    <cofactor evidence="1">
        <name>FMN</name>
        <dbReference type="ChEBI" id="CHEBI:58210"/>
    </cofactor>
</comment>
<comment type="caution">
    <text evidence="5">The sequence shown here is derived from an EMBL/GenBank/DDBJ whole genome shotgun (WGS) entry which is preliminary data.</text>
</comment>
<name>A0ABQ1RIP3_9ALTE</name>
<keyword evidence="3" id="KW-0288">FMN</keyword>
<evidence type="ECO:0000256" key="2">
    <source>
        <dbReference type="ARBA" id="ARBA00022630"/>
    </source>
</evidence>
<gene>
    <name evidence="5" type="ORF">GCM10011357_28530</name>
</gene>
<dbReference type="PANTHER" id="PTHR19384:SF128">
    <property type="entry name" value="NADPH OXIDOREDUCTASE A"/>
    <property type="match status" value="1"/>
</dbReference>
<dbReference type="Proteomes" id="UP000614272">
    <property type="component" value="Unassembled WGS sequence"/>
</dbReference>
<evidence type="ECO:0000313" key="6">
    <source>
        <dbReference type="Proteomes" id="UP000614272"/>
    </source>
</evidence>
<evidence type="ECO:0000256" key="1">
    <source>
        <dbReference type="ARBA" id="ARBA00001917"/>
    </source>
</evidence>
<sequence length="147" mass="16330">MLGATEYVADALTEKLTSYGVNSTIHLAPELDELNPQAIWLICTSTHGAGDFPDNIQPFARQLQNASLNDTRYMLIGLGDSSYDTFCEAGKTMHRLMQNAGAHNLSEPCYIDVLSHPIPEDEAVDWLESHLQRDNFIQTVNHTRVGV</sequence>